<dbReference type="SUPFAM" id="SSF51905">
    <property type="entry name" value="FAD/NAD(P)-binding domain"/>
    <property type="match status" value="1"/>
</dbReference>
<dbReference type="OrthoDB" id="10029326at2759"/>
<dbReference type="GO" id="GO:0004497">
    <property type="term" value="F:monooxygenase activity"/>
    <property type="evidence" value="ECO:0007669"/>
    <property type="project" value="UniProtKB-KW"/>
</dbReference>
<dbReference type="PRINTS" id="PR00420">
    <property type="entry name" value="RNGMNOXGNASE"/>
</dbReference>
<dbReference type="InterPro" id="IPR050493">
    <property type="entry name" value="FAD-dep_Monooxygenase_BioMet"/>
</dbReference>
<dbReference type="GO" id="GO:0071949">
    <property type="term" value="F:FAD binding"/>
    <property type="evidence" value="ECO:0007669"/>
    <property type="project" value="InterPro"/>
</dbReference>
<keyword evidence="5 8" id="KW-0503">Monooxygenase</keyword>
<keyword evidence="2" id="KW-0285">Flavoprotein</keyword>
<dbReference type="PANTHER" id="PTHR13789:SF309">
    <property type="entry name" value="PUTATIVE (AFU_ORTHOLOGUE AFUA_6G14510)-RELATED"/>
    <property type="match status" value="1"/>
</dbReference>
<organism evidence="8 9">
    <name type="scientific">Phialocephala subalpina</name>
    <dbReference type="NCBI Taxonomy" id="576137"/>
    <lineage>
        <taxon>Eukaryota</taxon>
        <taxon>Fungi</taxon>
        <taxon>Dikarya</taxon>
        <taxon>Ascomycota</taxon>
        <taxon>Pezizomycotina</taxon>
        <taxon>Leotiomycetes</taxon>
        <taxon>Helotiales</taxon>
        <taxon>Mollisiaceae</taxon>
        <taxon>Phialocephala</taxon>
        <taxon>Phialocephala fortinii species complex</taxon>
    </lineage>
</organism>
<dbReference type="Gene3D" id="3.50.50.60">
    <property type="entry name" value="FAD/NAD(P)-binding domain"/>
    <property type="match status" value="1"/>
</dbReference>
<evidence type="ECO:0000259" key="7">
    <source>
        <dbReference type="Pfam" id="PF01494"/>
    </source>
</evidence>
<protein>
    <submittedName>
        <fullName evidence="8">Related to salicylate 1-monooxygenase</fullName>
    </submittedName>
</protein>
<dbReference type="Proteomes" id="UP000184330">
    <property type="component" value="Unassembled WGS sequence"/>
</dbReference>
<feature type="domain" description="FAD-binding" evidence="7">
    <location>
        <begin position="6"/>
        <end position="341"/>
    </location>
</feature>
<keyword evidence="4" id="KW-0560">Oxidoreductase</keyword>
<dbReference type="STRING" id="576137.A0A1L7XD79"/>
<evidence type="ECO:0000256" key="3">
    <source>
        <dbReference type="ARBA" id="ARBA00022827"/>
    </source>
</evidence>
<evidence type="ECO:0000313" key="9">
    <source>
        <dbReference type="Proteomes" id="UP000184330"/>
    </source>
</evidence>
<keyword evidence="9" id="KW-1185">Reference proteome</keyword>
<dbReference type="EMBL" id="FJOG01000022">
    <property type="protein sequence ID" value="CZR62985.1"/>
    <property type="molecule type" value="Genomic_DNA"/>
</dbReference>
<feature type="chain" id="PRO_5009875253" evidence="6">
    <location>
        <begin position="20"/>
        <end position="416"/>
    </location>
</feature>
<dbReference type="InterPro" id="IPR002938">
    <property type="entry name" value="FAD-bd"/>
</dbReference>
<reference evidence="8 9" key="1">
    <citation type="submission" date="2016-03" db="EMBL/GenBank/DDBJ databases">
        <authorList>
            <person name="Ploux O."/>
        </authorList>
    </citation>
    <scope>NUCLEOTIDE SEQUENCE [LARGE SCALE GENOMIC DNA]</scope>
    <source>
        <strain evidence="8 9">UAMH 11012</strain>
    </source>
</reference>
<accession>A0A1L7XD79</accession>
<feature type="signal peptide" evidence="6">
    <location>
        <begin position="1"/>
        <end position="19"/>
    </location>
</feature>
<dbReference type="AlphaFoldDB" id="A0A1L7XD79"/>
<evidence type="ECO:0000256" key="1">
    <source>
        <dbReference type="ARBA" id="ARBA00007992"/>
    </source>
</evidence>
<sequence>MPPPRVLIIGCGVAGPVVALLLQRKGYSPIVLEKVRELGDAGSSLMLMPNGLKVLSLLGLSSFATESTPHLACLRDISSDGTELGGSKLPAIWKERYGQPACGVKRTALNLALKDRCLAAGIPVLEGWNLQNIIESGNGVTAIAKDGRKEEGSFLIGCDGIRSMTRSLVLRTHGIDEEEATFTGLTQAAGTSAIPESWNSNPGMLNWYGPSAHFITFPVFPSTTTSWAITERSSIEEVETWQQMSPDQLAAYKKKLTEQFKGWCEPIPELIKSATRIIKYGLYDRPQLEPRQWVSEQGRCVLIGDAAHPTSPHLGQGANQALEDCYHLAKMLPNVERGEVQHPSLNVQKLKLVLLEFAEKRQPRTAVLVKGARAHGEKRVVDDEEACQVRDEVLRSGWEDVEGVEAKWEGLLKEPF</sequence>
<gene>
    <name evidence="8" type="ORF">PAC_12882</name>
</gene>
<evidence type="ECO:0000313" key="8">
    <source>
        <dbReference type="EMBL" id="CZR62985.1"/>
    </source>
</evidence>
<evidence type="ECO:0000256" key="6">
    <source>
        <dbReference type="SAM" id="SignalP"/>
    </source>
</evidence>
<evidence type="ECO:0000256" key="5">
    <source>
        <dbReference type="ARBA" id="ARBA00023033"/>
    </source>
</evidence>
<keyword evidence="3" id="KW-0274">FAD</keyword>
<dbReference type="InterPro" id="IPR036188">
    <property type="entry name" value="FAD/NAD-bd_sf"/>
</dbReference>
<name>A0A1L7XD79_9HELO</name>
<comment type="similarity">
    <text evidence="1">Belongs to the paxM FAD-dependent monooxygenase family.</text>
</comment>
<dbReference type="Pfam" id="PF01494">
    <property type="entry name" value="FAD_binding_3"/>
    <property type="match status" value="1"/>
</dbReference>
<evidence type="ECO:0000256" key="2">
    <source>
        <dbReference type="ARBA" id="ARBA00022630"/>
    </source>
</evidence>
<keyword evidence="6" id="KW-0732">Signal</keyword>
<evidence type="ECO:0000256" key="4">
    <source>
        <dbReference type="ARBA" id="ARBA00023002"/>
    </source>
</evidence>
<dbReference type="PANTHER" id="PTHR13789">
    <property type="entry name" value="MONOOXYGENASE"/>
    <property type="match status" value="1"/>
</dbReference>
<proteinExistence type="inferred from homology"/>